<dbReference type="EMBL" id="VSRR010041847">
    <property type="protein sequence ID" value="MPC75784.1"/>
    <property type="molecule type" value="Genomic_DNA"/>
</dbReference>
<reference evidence="2 3" key="1">
    <citation type="submission" date="2019-05" db="EMBL/GenBank/DDBJ databases">
        <title>Another draft genome of Portunus trituberculatus and its Hox gene families provides insights of decapod evolution.</title>
        <authorList>
            <person name="Jeong J.-H."/>
            <person name="Song I."/>
            <person name="Kim S."/>
            <person name="Choi T."/>
            <person name="Kim D."/>
            <person name="Ryu S."/>
            <person name="Kim W."/>
        </authorList>
    </citation>
    <scope>NUCLEOTIDE SEQUENCE [LARGE SCALE GENOMIC DNA]</scope>
    <source>
        <tissue evidence="2">Muscle</tissue>
    </source>
</reference>
<organism evidence="2 3">
    <name type="scientific">Portunus trituberculatus</name>
    <name type="common">Swimming crab</name>
    <name type="synonym">Neptunus trituberculatus</name>
    <dbReference type="NCBI Taxonomy" id="210409"/>
    <lineage>
        <taxon>Eukaryota</taxon>
        <taxon>Metazoa</taxon>
        <taxon>Ecdysozoa</taxon>
        <taxon>Arthropoda</taxon>
        <taxon>Crustacea</taxon>
        <taxon>Multicrustacea</taxon>
        <taxon>Malacostraca</taxon>
        <taxon>Eumalacostraca</taxon>
        <taxon>Eucarida</taxon>
        <taxon>Decapoda</taxon>
        <taxon>Pleocyemata</taxon>
        <taxon>Brachyura</taxon>
        <taxon>Eubrachyura</taxon>
        <taxon>Portunoidea</taxon>
        <taxon>Portunidae</taxon>
        <taxon>Portuninae</taxon>
        <taxon>Portunus</taxon>
    </lineage>
</organism>
<dbReference type="GO" id="GO:0008061">
    <property type="term" value="F:chitin binding"/>
    <property type="evidence" value="ECO:0007669"/>
    <property type="project" value="InterPro"/>
</dbReference>
<accession>A0A5B7I4R9</accession>
<dbReference type="OrthoDB" id="6020543at2759"/>
<keyword evidence="3" id="KW-1185">Reference proteome</keyword>
<proteinExistence type="predicted"/>
<dbReference type="SMART" id="SM00494">
    <property type="entry name" value="ChtBD2"/>
    <property type="match status" value="4"/>
</dbReference>
<protein>
    <recommendedName>
        <fullName evidence="1">Chitin-binding type-2 domain-containing protein</fullName>
    </recommendedName>
</protein>
<gene>
    <name evidence="2" type="ORF">E2C01_070180</name>
</gene>
<evidence type="ECO:0000313" key="3">
    <source>
        <dbReference type="Proteomes" id="UP000324222"/>
    </source>
</evidence>
<comment type="caution">
    <text evidence="2">The sequence shown here is derived from an EMBL/GenBank/DDBJ whole genome shotgun (WGS) entry which is preliminary data.</text>
</comment>
<sequence>MYDWVCLTQRVPRVCPMASCSFPYFLVCKLPSRPQVHGSLSLQDAPICSTDDCSTNCENCGSGEKVADPVDCHSFYICDGQGGLLITQPLLCPPGTHFDPSQHDCVNGATCENCDRCFFECYDSKTGMVPHSTDCSVYYECNGNYPGHEQTCSATRPYFDGFRCQEDHNRCCSCHANCDSHHLNTLIPDPIDCRSYYFCDGPGKPSYRATCETGEYFDASVNTCSPNTECNTICKNFVNDNGCIDYYTCDSFGYFPKCPSLCQPEYYHCTEISNTYIESERCADDLVFHPMTHVCVKAEDCPSQAVPPAAP</sequence>
<evidence type="ECO:0000313" key="2">
    <source>
        <dbReference type="EMBL" id="MPC75784.1"/>
    </source>
</evidence>
<dbReference type="InterPro" id="IPR002557">
    <property type="entry name" value="Chitin-bd_dom"/>
</dbReference>
<dbReference type="Gene3D" id="2.170.140.10">
    <property type="entry name" value="Chitin binding domain"/>
    <property type="match status" value="1"/>
</dbReference>
<dbReference type="Proteomes" id="UP000324222">
    <property type="component" value="Unassembled WGS sequence"/>
</dbReference>
<dbReference type="SUPFAM" id="SSF57625">
    <property type="entry name" value="Invertebrate chitin-binding proteins"/>
    <property type="match status" value="2"/>
</dbReference>
<dbReference type="PROSITE" id="PS50940">
    <property type="entry name" value="CHIT_BIND_II"/>
    <property type="match status" value="2"/>
</dbReference>
<dbReference type="AlphaFoldDB" id="A0A5B7I4R9"/>
<feature type="domain" description="Chitin-binding type-2" evidence="1">
    <location>
        <begin position="175"/>
        <end position="232"/>
    </location>
</feature>
<dbReference type="GO" id="GO:0005576">
    <property type="term" value="C:extracellular region"/>
    <property type="evidence" value="ECO:0007669"/>
    <property type="project" value="InterPro"/>
</dbReference>
<evidence type="ECO:0000259" key="1">
    <source>
        <dbReference type="PROSITE" id="PS50940"/>
    </source>
</evidence>
<feature type="domain" description="Chitin-binding type-2" evidence="1">
    <location>
        <begin position="54"/>
        <end position="113"/>
    </location>
</feature>
<name>A0A5B7I4R9_PORTR</name>
<dbReference type="Pfam" id="PF01607">
    <property type="entry name" value="CBM_14"/>
    <property type="match status" value="2"/>
</dbReference>
<dbReference type="InterPro" id="IPR036508">
    <property type="entry name" value="Chitin-bd_dom_sf"/>
</dbReference>